<dbReference type="Proteomes" id="UP000250079">
    <property type="component" value="Chromosome"/>
</dbReference>
<name>A0A2Z2P092_9GAMM</name>
<dbReference type="EMBL" id="CP018632">
    <property type="protein sequence ID" value="ASJ72834.1"/>
    <property type="molecule type" value="Genomic_DNA"/>
</dbReference>
<keyword evidence="4 7" id="KW-0418">Kinase</keyword>
<dbReference type="Gene3D" id="3.40.1190.20">
    <property type="match status" value="1"/>
</dbReference>
<feature type="domain" description="Pyridoxamine kinase/Phosphomethylpyrimidine kinase" evidence="6">
    <location>
        <begin position="22"/>
        <end position="260"/>
    </location>
</feature>
<dbReference type="KEGG" id="gai:IMCC3135_13745"/>
<dbReference type="InterPro" id="IPR004625">
    <property type="entry name" value="PyrdxlKinase"/>
</dbReference>
<evidence type="ECO:0000313" key="8">
    <source>
        <dbReference type="Proteomes" id="UP000250079"/>
    </source>
</evidence>
<evidence type="ECO:0000256" key="1">
    <source>
        <dbReference type="ARBA" id="ARBA00012104"/>
    </source>
</evidence>
<dbReference type="GO" id="GO:0008478">
    <property type="term" value="F:pyridoxal kinase activity"/>
    <property type="evidence" value="ECO:0007669"/>
    <property type="project" value="UniProtKB-EC"/>
</dbReference>
<evidence type="ECO:0000256" key="2">
    <source>
        <dbReference type="ARBA" id="ARBA00022679"/>
    </source>
</evidence>
<dbReference type="AlphaFoldDB" id="A0A2Z2P092"/>
<keyword evidence="2 7" id="KW-0808">Transferase</keyword>
<dbReference type="NCBIfam" id="TIGR00687">
    <property type="entry name" value="pyridox_kin"/>
    <property type="match status" value="1"/>
</dbReference>
<proteinExistence type="predicted"/>
<accession>A0A2Z2P092</accession>
<dbReference type="GO" id="GO:0005524">
    <property type="term" value="F:ATP binding"/>
    <property type="evidence" value="ECO:0007669"/>
    <property type="project" value="UniProtKB-KW"/>
</dbReference>
<evidence type="ECO:0000256" key="3">
    <source>
        <dbReference type="ARBA" id="ARBA00022741"/>
    </source>
</evidence>
<evidence type="ECO:0000256" key="5">
    <source>
        <dbReference type="ARBA" id="ARBA00022840"/>
    </source>
</evidence>
<dbReference type="PANTHER" id="PTHR10534">
    <property type="entry name" value="PYRIDOXAL KINASE"/>
    <property type="match status" value="1"/>
</dbReference>
<dbReference type="EC" id="2.7.1.35" evidence="1"/>
<dbReference type="InterPro" id="IPR029056">
    <property type="entry name" value="Ribokinase-like"/>
</dbReference>
<dbReference type="SUPFAM" id="SSF53613">
    <property type="entry name" value="Ribokinase-like"/>
    <property type="match status" value="1"/>
</dbReference>
<reference evidence="7 8" key="1">
    <citation type="submission" date="2016-12" db="EMBL/GenBank/DDBJ databases">
        <authorList>
            <person name="Song W.-J."/>
            <person name="Kurnit D.M."/>
        </authorList>
    </citation>
    <scope>NUCLEOTIDE SEQUENCE [LARGE SCALE GENOMIC DNA]</scope>
    <source>
        <strain evidence="7 8">IMCC3135</strain>
    </source>
</reference>
<dbReference type="GO" id="GO:0009443">
    <property type="term" value="P:pyridoxal 5'-phosphate salvage"/>
    <property type="evidence" value="ECO:0007669"/>
    <property type="project" value="InterPro"/>
</dbReference>
<dbReference type="CDD" id="cd01173">
    <property type="entry name" value="pyridoxal_pyridoxamine_kinase"/>
    <property type="match status" value="1"/>
</dbReference>
<dbReference type="InterPro" id="IPR013749">
    <property type="entry name" value="PM/HMP-P_kinase-1"/>
</dbReference>
<keyword evidence="3" id="KW-0547">Nucleotide-binding</keyword>
<dbReference type="PANTHER" id="PTHR10534:SF2">
    <property type="entry name" value="PYRIDOXAL KINASE"/>
    <property type="match status" value="1"/>
</dbReference>
<keyword evidence="5" id="KW-0067">ATP-binding</keyword>
<gene>
    <name evidence="7" type="primary">pdxK</name>
    <name evidence="7" type="ORF">IMCC3135_13745</name>
</gene>
<dbReference type="Pfam" id="PF08543">
    <property type="entry name" value="Phos_pyr_kin"/>
    <property type="match status" value="1"/>
</dbReference>
<dbReference type="RefSeq" id="WP_088918113.1">
    <property type="nucleotide sequence ID" value="NZ_CP018632.1"/>
</dbReference>
<dbReference type="OrthoDB" id="9800808at2"/>
<evidence type="ECO:0000256" key="4">
    <source>
        <dbReference type="ARBA" id="ARBA00022777"/>
    </source>
</evidence>
<evidence type="ECO:0000313" key="7">
    <source>
        <dbReference type="EMBL" id="ASJ72834.1"/>
    </source>
</evidence>
<protein>
    <recommendedName>
        <fullName evidence="1">pyridoxal kinase</fullName>
        <ecNumber evidence="1">2.7.1.35</ecNumber>
    </recommendedName>
</protein>
<evidence type="ECO:0000259" key="6">
    <source>
        <dbReference type="Pfam" id="PF08543"/>
    </source>
</evidence>
<sequence length="271" mass="29050">MDTYTQSAQPVIVSIQSQLVYGCAGNNAAMPLLQKLGATVYAVPTVLLSNTPHYPTIGGIDMASDIVEELLSRLLDRVPATGLTAILTGYIRDAATVTVVANFIDRIRKENPGIIVLADPVMGDTDLGLFIPEEVAHCVKSQLLSRADICTPNLFEARFIIGEDEVEPQDLQVALRAAGAGISVITGLGLEQGASEVQTVACQGAQRWSTSTPRLDIRPTGTGDLLAAAFLFHWLATRDVSMALQQSVDNVYSIMRQAADMSLQELEPARL</sequence>
<organism evidence="7 8">
    <name type="scientific">Granulosicoccus antarcticus IMCC3135</name>
    <dbReference type="NCBI Taxonomy" id="1192854"/>
    <lineage>
        <taxon>Bacteria</taxon>
        <taxon>Pseudomonadati</taxon>
        <taxon>Pseudomonadota</taxon>
        <taxon>Gammaproteobacteria</taxon>
        <taxon>Chromatiales</taxon>
        <taxon>Granulosicoccaceae</taxon>
        <taxon>Granulosicoccus</taxon>
    </lineage>
</organism>
<keyword evidence="8" id="KW-1185">Reference proteome</keyword>
<dbReference type="GO" id="GO:0005829">
    <property type="term" value="C:cytosol"/>
    <property type="evidence" value="ECO:0007669"/>
    <property type="project" value="TreeGrafter"/>
</dbReference>